<protein>
    <recommendedName>
        <fullName evidence="4">SGT1-domain-containing protein</fullName>
    </recommendedName>
</protein>
<dbReference type="PANTHER" id="PTHR13060:SF0">
    <property type="entry name" value="PROTEIN ECDYSONELESS HOMOLOG"/>
    <property type="match status" value="1"/>
</dbReference>
<name>K5WAA4_PHACS</name>
<dbReference type="Proteomes" id="UP000008370">
    <property type="component" value="Unassembled WGS sequence"/>
</dbReference>
<dbReference type="PANTHER" id="PTHR13060">
    <property type="entry name" value="SGT1 PROTEIN HSGT1 SUPPRESSOR OF GCR2"/>
    <property type="match status" value="1"/>
</dbReference>
<dbReference type="InterPro" id="IPR010770">
    <property type="entry name" value="Ecd"/>
</dbReference>
<feature type="compositionally biased region" description="Acidic residues" evidence="1">
    <location>
        <begin position="625"/>
        <end position="643"/>
    </location>
</feature>
<organism evidence="2 3">
    <name type="scientific">Phanerochaete carnosa (strain HHB-10118-sp)</name>
    <name type="common">White-rot fungus</name>
    <name type="synonym">Peniophora carnosa</name>
    <dbReference type="NCBI Taxonomy" id="650164"/>
    <lineage>
        <taxon>Eukaryota</taxon>
        <taxon>Fungi</taxon>
        <taxon>Dikarya</taxon>
        <taxon>Basidiomycota</taxon>
        <taxon>Agaricomycotina</taxon>
        <taxon>Agaricomycetes</taxon>
        <taxon>Polyporales</taxon>
        <taxon>Phanerochaetaceae</taxon>
        <taxon>Phanerochaete</taxon>
    </lineage>
</organism>
<dbReference type="GO" id="GO:0005634">
    <property type="term" value="C:nucleus"/>
    <property type="evidence" value="ECO:0007669"/>
    <property type="project" value="TreeGrafter"/>
</dbReference>
<dbReference type="OrthoDB" id="27237at2759"/>
<dbReference type="InParanoid" id="K5WAA4"/>
<dbReference type="RefSeq" id="XP_007390287.1">
    <property type="nucleotide sequence ID" value="XM_007390225.1"/>
</dbReference>
<evidence type="ECO:0000313" key="2">
    <source>
        <dbReference type="EMBL" id="EKM60843.1"/>
    </source>
</evidence>
<gene>
    <name evidence="2" type="ORF">PHACADRAFT_83166</name>
</gene>
<proteinExistence type="predicted"/>
<feature type="compositionally biased region" description="Basic and acidic residues" evidence="1">
    <location>
        <begin position="759"/>
        <end position="769"/>
    </location>
</feature>
<feature type="compositionally biased region" description="Polar residues" evidence="1">
    <location>
        <begin position="717"/>
        <end position="729"/>
    </location>
</feature>
<evidence type="ECO:0008006" key="4">
    <source>
        <dbReference type="Google" id="ProtNLM"/>
    </source>
</evidence>
<dbReference type="Pfam" id="PF07093">
    <property type="entry name" value="SGT1"/>
    <property type="match status" value="1"/>
</dbReference>
<feature type="region of interest" description="Disordered" evidence="1">
    <location>
        <begin position="580"/>
        <end position="658"/>
    </location>
</feature>
<feature type="region of interest" description="Disordered" evidence="1">
    <location>
        <begin position="453"/>
        <end position="487"/>
    </location>
</feature>
<dbReference type="HOGENOM" id="CLU_006241_1_0_1"/>
<dbReference type="KEGG" id="pco:PHACADRAFT_83166"/>
<feature type="region of interest" description="Disordered" evidence="1">
    <location>
        <begin position="502"/>
        <end position="541"/>
    </location>
</feature>
<feature type="region of interest" description="Disordered" evidence="1">
    <location>
        <begin position="686"/>
        <end position="776"/>
    </location>
</feature>
<accession>K5WAA4</accession>
<dbReference type="GeneID" id="18920393"/>
<keyword evidence="3" id="KW-1185">Reference proteome</keyword>
<evidence type="ECO:0000313" key="3">
    <source>
        <dbReference type="Proteomes" id="UP000008370"/>
    </source>
</evidence>
<feature type="compositionally biased region" description="Basic and acidic residues" evidence="1">
    <location>
        <begin position="502"/>
        <end position="519"/>
    </location>
</feature>
<feature type="compositionally biased region" description="Polar residues" evidence="1">
    <location>
        <begin position="468"/>
        <end position="477"/>
    </location>
</feature>
<dbReference type="EMBL" id="JH930468">
    <property type="protein sequence ID" value="EKM60843.1"/>
    <property type="molecule type" value="Genomic_DNA"/>
</dbReference>
<reference evidence="2 3" key="1">
    <citation type="journal article" date="2012" name="BMC Genomics">
        <title>Comparative genomics of the white-rot fungi, Phanerochaete carnosa and P. chrysosporium, to elucidate the genetic basis of the distinct wood types they colonize.</title>
        <authorList>
            <person name="Suzuki H."/>
            <person name="MacDonald J."/>
            <person name="Syed K."/>
            <person name="Salamov A."/>
            <person name="Hori C."/>
            <person name="Aerts A."/>
            <person name="Henrissat B."/>
            <person name="Wiebenga A."/>
            <person name="vanKuyk P.A."/>
            <person name="Barry K."/>
            <person name="Lindquist E."/>
            <person name="LaButti K."/>
            <person name="Lapidus A."/>
            <person name="Lucas S."/>
            <person name="Coutinho P."/>
            <person name="Gong Y."/>
            <person name="Samejima M."/>
            <person name="Mahadevan R."/>
            <person name="Abou-Zaid M."/>
            <person name="de Vries R.P."/>
            <person name="Igarashi K."/>
            <person name="Yadav J.S."/>
            <person name="Grigoriev I.V."/>
            <person name="Master E.R."/>
        </authorList>
    </citation>
    <scope>NUCLEOTIDE SEQUENCE [LARGE SCALE GENOMIC DNA]</scope>
    <source>
        <strain evidence="2 3">HHB-10118-sp</strain>
    </source>
</reference>
<dbReference type="STRING" id="650164.K5WAA4"/>
<dbReference type="AlphaFoldDB" id="K5WAA4"/>
<evidence type="ECO:0000256" key="1">
    <source>
        <dbReference type="SAM" id="MobiDB-lite"/>
    </source>
</evidence>
<sequence length="846" mass="94741">MERAENIFNRPPAVSEDTVQYVLYPPKEQSDKASVTTLAVLMQNHTDSLLPDMQWHRDGFQLKVISHPLGRGFILEGRMRVGDSIDDEWCAVWLLREITAKWDVAVRVFDTDGEFLLIEAADDLPSWITPANSENRIWIYQTHLHIVSIDHTDARTTNVRRRGYPGTREDDEADPMEDDSSFITEQHAVDLVRNSVAGSQASAKIEEAVWRRVSGYPARARAHIHYARACLPVDITKALTIDPSLVQKAVETFYTRDALQLRAAHRMARFPPEPSVEMTVRLTRTAYAQMVGQKFYPPKIFGRWTELEDSPEHKVKDLGMKIACGFEMLYQESKNRKLPTDAITSDATKPEARKDALKQNSDYRQFLENLKSAGYFKSNLEGSQTWNELEDKAVKAFLEARRDDDASRTPFASLADMAISSVGSVPSIPDFPPDPDDWLNAESFDALLEGSFRPPTEKVANDGPVASEAQQSDATAQQEDELGREQASRLRDLAQQVEEFVEGKGDLEGALFEDEKPSSGDDDSDDESSQSSDYETRMDVDAKPAMWDSERQAAMEKLVPGIDPSEYGMMPSSYYSNSQRVAKTTIETETRDEVPDPANQTIGSASARMRPIRPPILPRDKYEGVDSDDETDEEDDGDEESEEEKPQVEGEIEIDMEQEQEEFLEFARQALGISEDQWRDIVKERKDQGAFVPDLKPVSPRREAALTPKKGSRKAPETSTGRSDANSELDSFESLMQAMDAELARSRSRGARGSSGNSDKGKGKARAESPDDGDIEAAMESELQTMLERGQQDDEGLELADESQHAEYNLIKNFLESFKSQAGLSGPVGNLAGRLQPGWQIPRDET</sequence>